<dbReference type="CDD" id="cd00082">
    <property type="entry name" value="HisKA"/>
    <property type="match status" value="1"/>
</dbReference>
<dbReference type="Pfam" id="PF00512">
    <property type="entry name" value="HisKA"/>
    <property type="match status" value="1"/>
</dbReference>
<keyword evidence="4 10" id="KW-0808">Transferase</keyword>
<dbReference type="InterPro" id="IPR000700">
    <property type="entry name" value="PAS-assoc_C"/>
</dbReference>
<organism evidence="10 11">
    <name type="scientific">Arenibacter algicola</name>
    <dbReference type="NCBI Taxonomy" id="616991"/>
    <lineage>
        <taxon>Bacteria</taxon>
        <taxon>Pseudomonadati</taxon>
        <taxon>Bacteroidota</taxon>
        <taxon>Flavobacteriia</taxon>
        <taxon>Flavobacteriales</taxon>
        <taxon>Flavobacteriaceae</taxon>
        <taxon>Arenibacter</taxon>
    </lineage>
</organism>
<evidence type="ECO:0000256" key="1">
    <source>
        <dbReference type="ARBA" id="ARBA00000085"/>
    </source>
</evidence>
<dbReference type="InterPro" id="IPR013656">
    <property type="entry name" value="PAS_4"/>
</dbReference>
<dbReference type="Pfam" id="PF08448">
    <property type="entry name" value="PAS_4"/>
    <property type="match status" value="1"/>
</dbReference>
<feature type="domain" description="PAS" evidence="8">
    <location>
        <begin position="663"/>
        <end position="720"/>
    </location>
</feature>
<accession>A0A221V1D2</accession>
<dbReference type="InterPro" id="IPR029016">
    <property type="entry name" value="GAF-like_dom_sf"/>
</dbReference>
<dbReference type="SUPFAM" id="SSF47384">
    <property type="entry name" value="Homodimeric domain of signal transducing histidine kinase"/>
    <property type="match status" value="1"/>
</dbReference>
<evidence type="ECO:0000313" key="11">
    <source>
        <dbReference type="Proteomes" id="UP000204551"/>
    </source>
</evidence>
<dbReference type="InterPro" id="IPR036097">
    <property type="entry name" value="HisK_dim/P_sf"/>
</dbReference>
<dbReference type="SUPFAM" id="SSF55781">
    <property type="entry name" value="GAF domain-like"/>
    <property type="match status" value="1"/>
</dbReference>
<dbReference type="InterPro" id="IPR003594">
    <property type="entry name" value="HATPase_dom"/>
</dbReference>
<dbReference type="PROSITE" id="PS50112">
    <property type="entry name" value="PAS"/>
    <property type="match status" value="4"/>
</dbReference>
<feature type="domain" description="PAS" evidence="8">
    <location>
        <begin position="247"/>
        <end position="317"/>
    </location>
</feature>
<dbReference type="InterPro" id="IPR052162">
    <property type="entry name" value="Sensor_kinase/Photoreceptor"/>
</dbReference>
<dbReference type="GO" id="GO:0006355">
    <property type="term" value="P:regulation of DNA-templated transcription"/>
    <property type="evidence" value="ECO:0007669"/>
    <property type="project" value="InterPro"/>
</dbReference>
<dbReference type="SMART" id="SM00388">
    <property type="entry name" value="HisKA"/>
    <property type="match status" value="1"/>
</dbReference>
<dbReference type="Pfam" id="PF00989">
    <property type="entry name" value="PAS"/>
    <property type="match status" value="1"/>
</dbReference>
<comment type="catalytic activity">
    <reaction evidence="1">
        <text>ATP + protein L-histidine = ADP + protein N-phospho-L-histidine.</text>
        <dbReference type="EC" id="2.7.13.3"/>
    </reaction>
</comment>
<dbReference type="KEGG" id="aalg:AREALGSMS7_04019"/>
<evidence type="ECO:0000259" key="7">
    <source>
        <dbReference type="PROSITE" id="PS50109"/>
    </source>
</evidence>
<feature type="domain" description="PAS" evidence="8">
    <location>
        <begin position="368"/>
        <end position="420"/>
    </location>
</feature>
<dbReference type="Pfam" id="PF13185">
    <property type="entry name" value="GAF_2"/>
    <property type="match status" value="1"/>
</dbReference>
<evidence type="ECO:0000259" key="9">
    <source>
        <dbReference type="PROSITE" id="PS50113"/>
    </source>
</evidence>
<dbReference type="Gene3D" id="3.30.450.40">
    <property type="match status" value="1"/>
</dbReference>
<keyword evidence="3" id="KW-0597">Phosphoprotein</keyword>
<evidence type="ECO:0000256" key="3">
    <source>
        <dbReference type="ARBA" id="ARBA00022553"/>
    </source>
</evidence>
<dbReference type="CDD" id="cd00130">
    <property type="entry name" value="PAS"/>
    <property type="match status" value="4"/>
</dbReference>
<dbReference type="InterPro" id="IPR013655">
    <property type="entry name" value="PAS_fold_3"/>
</dbReference>
<name>A0A221V1D2_9FLAO</name>
<dbReference type="RefSeq" id="WP_093979693.1">
    <property type="nucleotide sequence ID" value="NZ_CP022515.1"/>
</dbReference>
<keyword evidence="6" id="KW-0175">Coiled coil</keyword>
<dbReference type="EMBL" id="CP022515">
    <property type="protein sequence ID" value="ASO07425.1"/>
    <property type="molecule type" value="Genomic_DNA"/>
</dbReference>
<dbReference type="InterPro" id="IPR003018">
    <property type="entry name" value="GAF"/>
</dbReference>
<feature type="domain" description="Histidine kinase" evidence="7">
    <location>
        <begin position="1174"/>
        <end position="1388"/>
    </location>
</feature>
<evidence type="ECO:0000313" key="10">
    <source>
        <dbReference type="EMBL" id="ASO07425.1"/>
    </source>
</evidence>
<evidence type="ECO:0000256" key="5">
    <source>
        <dbReference type="ARBA" id="ARBA00022777"/>
    </source>
</evidence>
<dbReference type="Pfam" id="PF13426">
    <property type="entry name" value="PAS_9"/>
    <property type="match status" value="1"/>
</dbReference>
<evidence type="ECO:0000256" key="2">
    <source>
        <dbReference type="ARBA" id="ARBA00012438"/>
    </source>
</evidence>
<dbReference type="FunFam" id="3.30.565.10:FF:000006">
    <property type="entry name" value="Sensor histidine kinase WalK"/>
    <property type="match status" value="1"/>
</dbReference>
<dbReference type="SMART" id="SM00091">
    <property type="entry name" value="PAS"/>
    <property type="match status" value="6"/>
</dbReference>
<dbReference type="SUPFAM" id="SSF55874">
    <property type="entry name" value="ATPase domain of HSP90 chaperone/DNA topoisomerase II/histidine kinase"/>
    <property type="match status" value="1"/>
</dbReference>
<dbReference type="Proteomes" id="UP000204551">
    <property type="component" value="Chromosome"/>
</dbReference>
<dbReference type="SMART" id="SM00086">
    <property type="entry name" value="PAC"/>
    <property type="match status" value="6"/>
</dbReference>
<dbReference type="Pfam" id="PF08447">
    <property type="entry name" value="PAS_3"/>
    <property type="match status" value="3"/>
</dbReference>
<dbReference type="SMART" id="SM00387">
    <property type="entry name" value="HATPase_c"/>
    <property type="match status" value="1"/>
</dbReference>
<dbReference type="InterPro" id="IPR013767">
    <property type="entry name" value="PAS_fold"/>
</dbReference>
<evidence type="ECO:0000256" key="4">
    <source>
        <dbReference type="ARBA" id="ARBA00022679"/>
    </source>
</evidence>
<dbReference type="Gene3D" id="3.30.565.10">
    <property type="entry name" value="Histidine kinase-like ATPase, C-terminal domain"/>
    <property type="match status" value="1"/>
</dbReference>
<dbReference type="InterPro" id="IPR004358">
    <property type="entry name" value="Sig_transdc_His_kin-like_C"/>
</dbReference>
<dbReference type="PROSITE" id="PS50113">
    <property type="entry name" value="PAC"/>
    <property type="match status" value="1"/>
</dbReference>
<protein>
    <recommendedName>
        <fullName evidence="2">histidine kinase</fullName>
        <ecNumber evidence="2">2.7.13.3</ecNumber>
    </recommendedName>
</protein>
<dbReference type="InterPro" id="IPR005467">
    <property type="entry name" value="His_kinase_dom"/>
</dbReference>
<dbReference type="EC" id="2.7.13.3" evidence="2"/>
<dbReference type="PRINTS" id="PR00344">
    <property type="entry name" value="BCTRLSENSOR"/>
</dbReference>
<dbReference type="Gene3D" id="3.30.450.20">
    <property type="entry name" value="PAS domain"/>
    <property type="match status" value="8"/>
</dbReference>
<dbReference type="InterPro" id="IPR001610">
    <property type="entry name" value="PAC"/>
</dbReference>
<evidence type="ECO:0000256" key="6">
    <source>
        <dbReference type="SAM" id="Coils"/>
    </source>
</evidence>
<dbReference type="PANTHER" id="PTHR43304">
    <property type="entry name" value="PHYTOCHROME-LIKE PROTEIN CPH1"/>
    <property type="match status" value="1"/>
</dbReference>
<reference evidence="10 11" key="1">
    <citation type="submission" date="2017-07" db="EMBL/GenBank/DDBJ databases">
        <title>Genome Sequence of Arenibacter algicola Strain SMS7 Isolated from a culture of the Diatom Skeletonema marinoi.</title>
        <authorList>
            <person name="Topel M."/>
            <person name="Pinder M.I.M."/>
            <person name="Johansson O.N."/>
            <person name="Kourtchenko O."/>
            <person name="Godhe A."/>
            <person name="Clarke A.K."/>
        </authorList>
    </citation>
    <scope>NUCLEOTIDE SEQUENCE [LARGE SCALE GENOMIC DNA]</scope>
    <source>
        <strain evidence="10 11">SMS7</strain>
    </source>
</reference>
<evidence type="ECO:0000259" key="8">
    <source>
        <dbReference type="PROSITE" id="PS50112"/>
    </source>
</evidence>
<dbReference type="Pfam" id="PF02518">
    <property type="entry name" value="HATPase_c"/>
    <property type="match status" value="1"/>
</dbReference>
<gene>
    <name evidence="10" type="ORF">AREALGSMS7_04019</name>
</gene>
<dbReference type="InterPro" id="IPR036890">
    <property type="entry name" value="HATPase_C_sf"/>
</dbReference>
<feature type="domain" description="PAS" evidence="8">
    <location>
        <begin position="125"/>
        <end position="195"/>
    </location>
</feature>
<keyword evidence="5" id="KW-0418">Kinase</keyword>
<dbReference type="PANTHER" id="PTHR43304:SF1">
    <property type="entry name" value="PAC DOMAIN-CONTAINING PROTEIN"/>
    <property type="match status" value="1"/>
</dbReference>
<dbReference type="SUPFAM" id="SSF55785">
    <property type="entry name" value="PYP-like sensor domain (PAS domain)"/>
    <property type="match status" value="8"/>
</dbReference>
<dbReference type="InterPro" id="IPR035965">
    <property type="entry name" value="PAS-like_dom_sf"/>
</dbReference>
<dbReference type="NCBIfam" id="TIGR00229">
    <property type="entry name" value="sensory_box"/>
    <property type="match status" value="4"/>
</dbReference>
<dbReference type="Gene3D" id="1.10.287.130">
    <property type="match status" value="1"/>
</dbReference>
<proteinExistence type="predicted"/>
<dbReference type="InterPro" id="IPR000014">
    <property type="entry name" value="PAS"/>
</dbReference>
<dbReference type="InterPro" id="IPR003661">
    <property type="entry name" value="HisK_dim/P_dom"/>
</dbReference>
<sequence>MKPSKLINIFIEQNKDLIWVIDLDFKLIYANKAFLMVTKELSNAESKLNESIFTNALSNLEIEKWKTHYTRAFKGESFEIEEHYYNSKSNETEFIQVTIEPFTGDDGKIIGAACHSRDIKKIVKKRSEANQLMDASLDVFCTISEEGKFVFVSAASLKHWGYPPEELIGRSYLDFILEEDVAKTNEIATAVLYGNDVKSFVNRYKKKQGGIAYNSWSIRWDADTKLIYCVARDNKEKVKQEEVIQKSEQRFKALVQEGSDLIGIVNEEGNYIYVSPTSTSILGITPEEFIGKSAFDYIHPDDAEKVLAGLQRISKDKKVMLEPFRFKNKQKEWRWVETVLTNMLDNPVVEGIVANSRDVTDKIEEKHKLKLLESVVTNTKDAILITEAEPLDEPGPKILYVNEAFTKMTGYKAEEVIGKTPRILQGPNSNAEDLAKLGRALRNWEPYELTTVNYKKNGEEFWINFNVTPVANEKGWYTHWIAIERDVTEQKNKEFETELVNEISDVFHQSDENDIKVCLTKLCEHIAKYGDFDFAEVWLPSIDDKTINRATAYIQGDRENAFQNATKNITSYSIGEGMPGYVWQMKSIEIWENVDERWFKIRKEDVNKPGVVTMMAVPLKQKEKVIGVLLLGADKLKSTLTFNSELFQKLGSTIGAELNRKKIEIELAQIFNFTPDMICVAGFDGYFKRVNPAGLELLGYSIEEMLSRPIKSFVHEEDRSLTGEKQIGLYNGINIRNFENRYISKQGKIVWLSWSATSAPEQGIVYAVAKNITEEKNLRELYQHTGRLAKIGSWEIDLVDESVFWSNQVHQIHETDLNSYVPSVEKAINFYRPDFREKVRDSIKKCITSGQAFDFEAVVVTTNNEERWIRVIGNGQFIDGECKSIFGSLQNINDRKEAELRLQSLANNLPGVVFQYLIYPDGTDILKYVTNGSKIVWGYLPDDVIENNNLVWDGIKACGELEKVQKSFAESIESRTKWTTRWKYKMPNGELSTHMGFGSPHILADGTVLFNSVILDITKEAKNEELLERVTKLAKIGIWEVDLAENKVNLSSIMAKILEIEAKQYTPDLESWMNFYREDFRSMAQSKMTDCFEKGISVDYEAVIVTTNKTEKWVRIIGSPEMVDGKPIRVFGSLQDIQSVKQLELELIDLNRELQRYTLELERSNEELEQFAYVASHDLQEPLRMVYSFMDQLKRNYRDNLDERALRYIDFATDGAKRMKQIILDLLEYSRSKSPTEGKESVDINELVSEFKKLRRKLLSEKKATIQFNDLPTLYTYKAPITQIFHCLLDNAVKYTSEGTPPVVEIYAEEKDQDWQFSIKDNGIGIEPQFYEKIFIIFQRLHNKDDYDGTGVGLSITKRHIEFLGGRIWLESVEGEGTIFYFTIPKINE</sequence>
<feature type="coiled-coil region" evidence="6">
    <location>
        <begin position="1140"/>
        <end position="1167"/>
    </location>
</feature>
<dbReference type="GO" id="GO:0000155">
    <property type="term" value="F:phosphorelay sensor kinase activity"/>
    <property type="evidence" value="ECO:0007669"/>
    <property type="project" value="InterPro"/>
</dbReference>
<dbReference type="PROSITE" id="PS50109">
    <property type="entry name" value="HIS_KIN"/>
    <property type="match status" value="1"/>
</dbReference>
<feature type="domain" description="PAC" evidence="9">
    <location>
        <begin position="445"/>
        <end position="499"/>
    </location>
</feature>